<reference evidence="1" key="1">
    <citation type="submission" date="2018-02" db="EMBL/GenBank/DDBJ databases">
        <title>Rhizophora mucronata_Transcriptome.</title>
        <authorList>
            <person name="Meera S.P."/>
            <person name="Sreeshan A."/>
            <person name="Augustine A."/>
        </authorList>
    </citation>
    <scope>NUCLEOTIDE SEQUENCE</scope>
    <source>
        <tissue evidence="1">Leaf</tissue>
    </source>
</reference>
<name>A0A2P2JII7_RHIMU</name>
<organism evidence="1">
    <name type="scientific">Rhizophora mucronata</name>
    <name type="common">Asiatic mangrove</name>
    <dbReference type="NCBI Taxonomy" id="61149"/>
    <lineage>
        <taxon>Eukaryota</taxon>
        <taxon>Viridiplantae</taxon>
        <taxon>Streptophyta</taxon>
        <taxon>Embryophyta</taxon>
        <taxon>Tracheophyta</taxon>
        <taxon>Spermatophyta</taxon>
        <taxon>Magnoliopsida</taxon>
        <taxon>eudicotyledons</taxon>
        <taxon>Gunneridae</taxon>
        <taxon>Pentapetalae</taxon>
        <taxon>rosids</taxon>
        <taxon>fabids</taxon>
        <taxon>Malpighiales</taxon>
        <taxon>Rhizophoraceae</taxon>
        <taxon>Rhizophora</taxon>
    </lineage>
</organism>
<accession>A0A2P2JII7</accession>
<sequence>MVLYISAAGSSKNFIGDVKYGLPFRLYELLN</sequence>
<evidence type="ECO:0000313" key="1">
    <source>
        <dbReference type="EMBL" id="MBW93273.1"/>
    </source>
</evidence>
<dbReference type="AlphaFoldDB" id="A0A2P2JII7"/>
<proteinExistence type="predicted"/>
<protein>
    <submittedName>
        <fullName evidence="1">Uncharacterized protein</fullName>
    </submittedName>
</protein>
<dbReference type="EMBL" id="GGEC01012790">
    <property type="protein sequence ID" value="MBW93273.1"/>
    <property type="molecule type" value="Transcribed_RNA"/>
</dbReference>